<dbReference type="Pfam" id="PF19617">
    <property type="entry name" value="DUF6122"/>
    <property type="match status" value="1"/>
</dbReference>
<keyword evidence="2" id="KW-1185">Reference proteome</keyword>
<dbReference type="OrthoDB" id="289051at2"/>
<reference evidence="1 2" key="1">
    <citation type="journal article" date="2013" name="Genome Announc.">
        <title>Complete genome sequence of Simiduia agarivorans SA1(T), a marine bacterium able to degrade a variety of polysaccharides.</title>
        <authorList>
            <person name="Lin S.Y."/>
            <person name="Shieh W.Y."/>
            <person name="Chen J.S."/>
            <person name="Tang S.L."/>
        </authorList>
    </citation>
    <scope>NUCLEOTIDE SEQUENCE [LARGE SCALE GENOMIC DNA]</scope>
    <source>
        <strain evidence="2">DSM 21679 / JCM 13881 / BCRC 17597 / SA1</strain>
    </source>
</reference>
<dbReference type="HOGENOM" id="CLU_144753_1_0_6"/>
<dbReference type="EMBL" id="CP003746">
    <property type="protein sequence ID" value="AFU98561.1"/>
    <property type="molecule type" value="Genomic_DNA"/>
</dbReference>
<evidence type="ECO:0000313" key="1">
    <source>
        <dbReference type="EMBL" id="AFU98561.1"/>
    </source>
</evidence>
<proteinExistence type="predicted"/>
<dbReference type="Proteomes" id="UP000000466">
    <property type="component" value="Chromosome"/>
</dbReference>
<accession>K4KHQ8</accession>
<sequence>MGIGSIVHLLLHILVPLALARLFARGQWLPVWGVMMATMLVDLDHLLATPLYDPERCSVTTHPLHRVWFWPVYGLMALWPKTRWWGIGLLVHMGLDTSDCARQDSARLISEFFRI</sequence>
<dbReference type="AlphaFoldDB" id="K4KHQ8"/>
<dbReference type="InterPro" id="IPR046125">
    <property type="entry name" value="DUF6122"/>
</dbReference>
<protein>
    <recommendedName>
        <fullName evidence="3">Membrane-bound metal-dependent hydrolase</fullName>
    </recommendedName>
</protein>
<dbReference type="KEGG" id="saga:M5M_06830"/>
<name>K4KHQ8_SIMAS</name>
<evidence type="ECO:0008006" key="3">
    <source>
        <dbReference type="Google" id="ProtNLM"/>
    </source>
</evidence>
<dbReference type="STRING" id="1117647.M5M_06830"/>
<evidence type="ECO:0000313" key="2">
    <source>
        <dbReference type="Proteomes" id="UP000000466"/>
    </source>
</evidence>
<dbReference type="RefSeq" id="WP_015046734.1">
    <property type="nucleotide sequence ID" value="NC_018868.3"/>
</dbReference>
<gene>
    <name evidence="1" type="ordered locus">M5M_06830</name>
</gene>
<dbReference type="eggNOG" id="ENOG5032RPW">
    <property type="taxonomic scope" value="Bacteria"/>
</dbReference>
<organism evidence="1 2">
    <name type="scientific">Simiduia agarivorans (strain DSM 21679 / JCM 13881 / BCRC 17597 / SA1)</name>
    <dbReference type="NCBI Taxonomy" id="1117647"/>
    <lineage>
        <taxon>Bacteria</taxon>
        <taxon>Pseudomonadati</taxon>
        <taxon>Pseudomonadota</taxon>
        <taxon>Gammaproteobacteria</taxon>
        <taxon>Cellvibrionales</taxon>
        <taxon>Cellvibrionaceae</taxon>
        <taxon>Simiduia</taxon>
    </lineage>
</organism>